<dbReference type="AlphaFoldDB" id="A0A2T4YT87"/>
<dbReference type="EMBL" id="PZZN01000001">
    <property type="protein sequence ID" value="PTM47019.1"/>
    <property type="molecule type" value="Genomic_DNA"/>
</dbReference>
<sequence length="106" mass="11274">MDPLRGPDVATRLLRALHAGAAASGTAFEVTETVSRPWASATFSGEQHHLVIQADPIPGFRSWLAALPDAELPLRGHILADLAIDMVEQVGSRLRVTIAALTLIDA</sequence>
<reference evidence="1 2" key="1">
    <citation type="submission" date="2018-04" db="EMBL/GenBank/DDBJ databases">
        <title>Genomic Encyclopedia of Type Strains, Phase III (KMG-III): the genomes of soil and plant-associated and newly described type strains.</title>
        <authorList>
            <person name="Whitman W."/>
        </authorList>
    </citation>
    <scope>NUCLEOTIDE SEQUENCE [LARGE SCALE GENOMIC DNA]</scope>
    <source>
        <strain evidence="1 2">NW12</strain>
    </source>
</reference>
<evidence type="ECO:0000313" key="1">
    <source>
        <dbReference type="EMBL" id="PTM47019.1"/>
    </source>
</evidence>
<comment type="caution">
    <text evidence="1">The sequence shown here is derived from an EMBL/GenBank/DDBJ whole genome shotgun (WGS) entry which is preliminary data.</text>
</comment>
<dbReference type="Proteomes" id="UP000240996">
    <property type="component" value="Unassembled WGS sequence"/>
</dbReference>
<keyword evidence="2" id="KW-1185">Reference proteome</keyword>
<name>A0A2T4YT87_9SPHN</name>
<proteinExistence type="predicted"/>
<protein>
    <submittedName>
        <fullName evidence="1">Uncharacterized protein</fullName>
    </submittedName>
</protein>
<organism evidence="1 2">
    <name type="scientific">Sphingomonas aerolata</name>
    <dbReference type="NCBI Taxonomy" id="185951"/>
    <lineage>
        <taxon>Bacteria</taxon>
        <taxon>Pseudomonadati</taxon>
        <taxon>Pseudomonadota</taxon>
        <taxon>Alphaproteobacteria</taxon>
        <taxon>Sphingomonadales</taxon>
        <taxon>Sphingomonadaceae</taxon>
        <taxon>Sphingomonas</taxon>
    </lineage>
</organism>
<evidence type="ECO:0000313" key="2">
    <source>
        <dbReference type="Proteomes" id="UP000240996"/>
    </source>
</evidence>
<gene>
    <name evidence="1" type="ORF">C8J24_0400</name>
</gene>
<accession>A0A2T4YT87</accession>